<dbReference type="GO" id="GO:0008483">
    <property type="term" value="F:transaminase activity"/>
    <property type="evidence" value="ECO:0007669"/>
    <property type="project" value="UniProtKB-KW"/>
</dbReference>
<dbReference type="Pfam" id="PF01041">
    <property type="entry name" value="DegT_DnrJ_EryC1"/>
    <property type="match status" value="1"/>
</dbReference>
<evidence type="ECO:0000256" key="2">
    <source>
        <dbReference type="ARBA" id="ARBA00037999"/>
    </source>
</evidence>
<dbReference type="InterPro" id="IPR015424">
    <property type="entry name" value="PyrdxlP-dep_Trfase"/>
</dbReference>
<sequence length="378" mass="43336">MEMFKYPIYVTQPLTPNILEVTKEIEQVLESKWLTNFGNKHELLVEELKNYLEVGHLSLFNNGTSALTLGLKALELTGEVITTPFTFPATVQALDWNNLTPVFCDVEKNSLNINPDKIEEKITGKTSAILAVHVFGNPCNVEKIQQIADKYNLKVIYDGAHAFGAQYKGESLANFGDMTMFSFHATKLFNTIEGGALVYPDNRLAEKLRVLTNFGLSSPEKVEVSGFNGKMNEIQAVIGLGNLRVLEEERKNRERIRQTYVGEFTKIPGIRIITNRKKRESSYQYFVIEIDEDEFGISRDKLHYGLKSYNIFTRRYFYPLCSEFHWYRDLDSAKRKNLPIAWEKVNQVLTLPFYGGLEDEKIKIVCDAIKEIQFKNAL</sequence>
<evidence type="ECO:0000313" key="7">
    <source>
        <dbReference type="Proteomes" id="UP000339690"/>
    </source>
</evidence>
<feature type="modified residue" description="N6-(pyridoxal phosphate)lysine" evidence="4">
    <location>
        <position position="187"/>
    </location>
</feature>
<dbReference type="InterPro" id="IPR015421">
    <property type="entry name" value="PyrdxlP-dep_Trfase_major"/>
</dbReference>
<dbReference type="Gene3D" id="3.90.1150.10">
    <property type="entry name" value="Aspartate Aminotransferase, domain 1"/>
    <property type="match status" value="1"/>
</dbReference>
<dbReference type="CDD" id="cd00616">
    <property type="entry name" value="AHBA_syn"/>
    <property type="match status" value="1"/>
</dbReference>
<organism evidence="6 7">
    <name type="scientific">Gracilibacillus salitolerans</name>
    <dbReference type="NCBI Taxonomy" id="2663022"/>
    <lineage>
        <taxon>Bacteria</taxon>
        <taxon>Bacillati</taxon>
        <taxon>Bacillota</taxon>
        <taxon>Bacilli</taxon>
        <taxon>Bacillales</taxon>
        <taxon>Bacillaceae</taxon>
        <taxon>Gracilibacillus</taxon>
    </lineage>
</organism>
<comment type="similarity">
    <text evidence="2 5">Belongs to the DegT/DnrJ/EryC1 family.</text>
</comment>
<feature type="active site" description="Proton acceptor" evidence="3">
    <location>
        <position position="187"/>
    </location>
</feature>
<dbReference type="RefSeq" id="WP_153790960.1">
    <property type="nucleotide sequence ID" value="NZ_CP045915.1"/>
</dbReference>
<evidence type="ECO:0000313" key="6">
    <source>
        <dbReference type="EMBL" id="QGH34060.1"/>
    </source>
</evidence>
<dbReference type="Gene3D" id="3.40.640.10">
    <property type="entry name" value="Type I PLP-dependent aspartate aminotransferase-like (Major domain)"/>
    <property type="match status" value="1"/>
</dbReference>
<dbReference type="AlphaFoldDB" id="A0A5Q2TJI5"/>
<evidence type="ECO:0000256" key="3">
    <source>
        <dbReference type="PIRSR" id="PIRSR000390-1"/>
    </source>
</evidence>
<dbReference type="GO" id="GO:0000271">
    <property type="term" value="P:polysaccharide biosynthetic process"/>
    <property type="evidence" value="ECO:0007669"/>
    <property type="project" value="TreeGrafter"/>
</dbReference>
<dbReference type="InterPro" id="IPR000653">
    <property type="entry name" value="DegT/StrS_aminotransferase"/>
</dbReference>
<dbReference type="PIRSF" id="PIRSF000390">
    <property type="entry name" value="PLP_StrS"/>
    <property type="match status" value="1"/>
</dbReference>
<proteinExistence type="inferred from homology"/>
<dbReference type="InterPro" id="IPR015422">
    <property type="entry name" value="PyrdxlP-dep_Trfase_small"/>
</dbReference>
<gene>
    <name evidence="6" type="ORF">GI584_08520</name>
</gene>
<dbReference type="PANTHER" id="PTHR30244:SF9">
    <property type="entry name" value="PROTEIN RV3402C"/>
    <property type="match status" value="1"/>
</dbReference>
<dbReference type="EMBL" id="CP045915">
    <property type="protein sequence ID" value="QGH34060.1"/>
    <property type="molecule type" value="Genomic_DNA"/>
</dbReference>
<dbReference type="Proteomes" id="UP000339690">
    <property type="component" value="Chromosome"/>
</dbReference>
<evidence type="ECO:0000256" key="1">
    <source>
        <dbReference type="ARBA" id="ARBA00022898"/>
    </source>
</evidence>
<keyword evidence="7" id="KW-1185">Reference proteome</keyword>
<evidence type="ECO:0000256" key="4">
    <source>
        <dbReference type="PIRSR" id="PIRSR000390-2"/>
    </source>
</evidence>
<name>A0A5Q2TJI5_9BACI</name>
<keyword evidence="6" id="KW-0808">Transferase</keyword>
<evidence type="ECO:0000256" key="5">
    <source>
        <dbReference type="RuleBase" id="RU004508"/>
    </source>
</evidence>
<protein>
    <submittedName>
        <fullName evidence="6">DegT/DnrJ/EryC1/StrS family aminotransferase</fullName>
    </submittedName>
</protein>
<keyword evidence="6" id="KW-0032">Aminotransferase</keyword>
<dbReference type="SUPFAM" id="SSF53383">
    <property type="entry name" value="PLP-dependent transferases"/>
    <property type="match status" value="1"/>
</dbReference>
<accession>A0A5Q2TJI5</accession>
<dbReference type="GO" id="GO:0030170">
    <property type="term" value="F:pyridoxal phosphate binding"/>
    <property type="evidence" value="ECO:0007669"/>
    <property type="project" value="TreeGrafter"/>
</dbReference>
<dbReference type="PANTHER" id="PTHR30244">
    <property type="entry name" value="TRANSAMINASE"/>
    <property type="match status" value="1"/>
</dbReference>
<reference evidence="6 7" key="1">
    <citation type="submission" date="2019-11" db="EMBL/GenBank/DDBJ databases">
        <title>Gracilibacillus salitolerans sp. nov., a moderate halophile isolated from a saline soil in northwest China.</title>
        <authorList>
            <person name="Gan L."/>
        </authorList>
    </citation>
    <scope>NUCLEOTIDE SEQUENCE [LARGE SCALE GENOMIC DNA]</scope>
    <source>
        <strain evidence="6 7">SCU50</strain>
    </source>
</reference>
<dbReference type="KEGG" id="grc:GI584_08520"/>
<keyword evidence="1 4" id="KW-0663">Pyridoxal phosphate</keyword>